<evidence type="ECO:0000313" key="2">
    <source>
        <dbReference type="EMBL" id="GGI67528.1"/>
    </source>
</evidence>
<proteinExistence type="predicted"/>
<keyword evidence="4" id="KW-1185">Reference proteome</keyword>
<name>A0A830EBZ0_9CREN</name>
<accession>A0A830EBZ0</accession>
<dbReference type="Proteomes" id="UP000657075">
    <property type="component" value="Unassembled WGS sequence"/>
</dbReference>
<evidence type="ECO:0000313" key="3">
    <source>
        <dbReference type="Proteomes" id="UP000657075"/>
    </source>
</evidence>
<reference evidence="2" key="2">
    <citation type="submission" date="2020-09" db="EMBL/GenBank/DDBJ databases">
        <authorList>
            <person name="Sun Q."/>
            <person name="Ohkuma M."/>
        </authorList>
    </citation>
    <scope>NUCLEOTIDE SEQUENCE</scope>
    <source>
        <strain evidence="2">JCM 11219</strain>
    </source>
</reference>
<dbReference type="RefSeq" id="WP_188602209.1">
    <property type="nucleotide sequence ID" value="NZ_AP026830.1"/>
</dbReference>
<reference evidence="2" key="1">
    <citation type="journal article" date="2014" name="Int. J. Syst. Evol. Microbiol.">
        <title>Complete genome sequence of Corynebacterium casei LMG S-19264T (=DSM 44701T), isolated from a smear-ripened cheese.</title>
        <authorList>
            <consortium name="US DOE Joint Genome Institute (JGI-PGF)"/>
            <person name="Walter F."/>
            <person name="Albersmeier A."/>
            <person name="Kalinowski J."/>
            <person name="Ruckert C."/>
        </authorList>
    </citation>
    <scope>NUCLEOTIDE SEQUENCE</scope>
    <source>
        <strain evidence="2">JCM 11219</strain>
    </source>
</reference>
<evidence type="ECO:0000313" key="1">
    <source>
        <dbReference type="EMBL" id="BDR92156.1"/>
    </source>
</evidence>
<sequence>MEIIQLIGTSREEVDRVMEVIEWALEELGVPSNDIMVYVTDDHNKVREALGMSTVTHEEWPIKCINVGIDEPVVISVIPSKLLQLEESRMRVILLREVALIKVMRDPVLSSTWSIPQSIDDQVVHRVSLALLKRTIDLVIAQSQSLIQHLINAFNGDEIMRLLSACQPTVDCAITVLALDVPLSIEASGNVGLGRSLWNNLTRGLDNDFTRRYEDFRDFVRNNFNVENTYNYLLMMFRRS</sequence>
<dbReference type="GeneID" id="76206794"/>
<reference evidence="1" key="4">
    <citation type="journal article" date="2023" name="Microbiol. Resour. Announc.">
        <title>Complete Genome Sequence of Vulcanisaeta souniana Strain IC-059, a Hyperthermophilic Archaeon Isolated from Hot Spring Water in Japan.</title>
        <authorList>
            <person name="Kato S."/>
            <person name="Itoh T."/>
            <person name="Wu L."/>
            <person name="Ma J."/>
            <person name="Ohkuma M."/>
        </authorList>
    </citation>
    <scope>NUCLEOTIDE SEQUENCE</scope>
    <source>
        <strain evidence="1">JCM 11219</strain>
    </source>
</reference>
<dbReference type="AlphaFoldDB" id="A0A830EBZ0"/>
<organism evidence="2 3">
    <name type="scientific">Vulcanisaeta souniana JCM 11219</name>
    <dbReference type="NCBI Taxonomy" id="1293586"/>
    <lineage>
        <taxon>Archaea</taxon>
        <taxon>Thermoproteota</taxon>
        <taxon>Thermoprotei</taxon>
        <taxon>Thermoproteales</taxon>
        <taxon>Thermoproteaceae</taxon>
        <taxon>Vulcanisaeta</taxon>
    </lineage>
</organism>
<reference evidence="4" key="3">
    <citation type="submission" date="2022-09" db="EMBL/GenBank/DDBJ databases">
        <title>Complete genome sequence of Vulcanisaeta souniana.</title>
        <authorList>
            <person name="Kato S."/>
            <person name="Itoh T."/>
            <person name="Ohkuma M."/>
        </authorList>
    </citation>
    <scope>NUCLEOTIDE SEQUENCE [LARGE SCALE GENOMIC DNA]</scope>
    <source>
        <strain evidence="4">JCM 11219</strain>
    </source>
</reference>
<protein>
    <submittedName>
        <fullName evidence="2">Uncharacterized protein</fullName>
    </submittedName>
</protein>
<dbReference type="EMBL" id="AP026830">
    <property type="protein sequence ID" value="BDR92156.1"/>
    <property type="molecule type" value="Genomic_DNA"/>
</dbReference>
<dbReference type="Proteomes" id="UP001060771">
    <property type="component" value="Chromosome"/>
</dbReference>
<gene>
    <name evidence="2" type="ORF">GCM10007112_00600</name>
    <name evidence="1" type="ORF">Vsou_12490</name>
</gene>
<dbReference type="EMBL" id="BMNM01000001">
    <property type="protein sequence ID" value="GGI67528.1"/>
    <property type="molecule type" value="Genomic_DNA"/>
</dbReference>
<dbReference type="OrthoDB" id="28189at2157"/>
<evidence type="ECO:0000313" key="4">
    <source>
        <dbReference type="Proteomes" id="UP001060771"/>
    </source>
</evidence>